<feature type="region of interest" description="Disordered" evidence="1">
    <location>
        <begin position="165"/>
        <end position="367"/>
    </location>
</feature>
<evidence type="ECO:0000256" key="1">
    <source>
        <dbReference type="SAM" id="MobiDB-lite"/>
    </source>
</evidence>
<dbReference type="PANTHER" id="PTHR10773">
    <property type="entry name" value="DNA-DIRECTED RNA POLYMERASES I, II, AND III SUBUNIT RPABC2"/>
    <property type="match status" value="1"/>
</dbReference>
<dbReference type="EMBL" id="OU963918">
    <property type="protein sequence ID" value="CAH2987296.1"/>
    <property type="molecule type" value="Genomic_DNA"/>
</dbReference>
<reference evidence="2" key="1">
    <citation type="submission" date="2021-12" db="EMBL/GenBank/DDBJ databases">
        <authorList>
            <person name="King R."/>
        </authorList>
    </citation>
    <scope>NUCLEOTIDE SEQUENCE</scope>
</reference>
<feature type="compositionally biased region" description="Basic residues" evidence="1">
    <location>
        <begin position="424"/>
        <end position="437"/>
    </location>
</feature>
<proteinExistence type="predicted"/>
<keyword evidence="3" id="KW-1185">Reference proteome</keyword>
<protein>
    <submittedName>
        <fullName evidence="2">Uncharacterized protein</fullName>
    </submittedName>
</protein>
<accession>A0ABN8LBF2</accession>
<gene>
    <name evidence="2" type="ORF">CHILSU_LOCUS6908</name>
</gene>
<sequence length="621" mass="70734">MANRRKWIDDLRPIKSDEENNKKINVLNEQIYIDGKLVKETNNTERKYDSIKHVSKFQYSSSNDSDWLAHLPLTPHLRKRNVNSLTPTFRSPNSYIRETRKVLKKLTPQKLTYAPSQMEDLGTCEIEHELGSIDFNELIDFHDFKNVNDNNSSLLISVSVDHLSENNNVPRTPSPQPGTSDEPVTYRAASVPRPPSPRPGTSDEPVTYRAASVPRSPSPRPGTSDEPVTYRAASVPRSPSPRPGTSDEPVTYRAASVPRSPSPRPGTSDEPVTYRAASVPRSPSPRPGTSDEPVTYRAASVPRSPSPRPGTSDEPVTYRAASVPRSPSPRPGTSDEQSRDVPSKRQPKRKVKRDHGTKPSFDESYIDFVLDKEDRDTLLLNEAFPSEDSDDWNTSVSDESDEMPKKKKKRKQHKNNISAEKNKPKTQIKKENKKNKNLGKCYKNSKGIIVEEKAMKPNPCANTKCSNRCGEISEERRDRLFSHFWKLESMQRRRDWIAQITEKNYTKSSSVNEPEASRRKFTYTYFINEGEGRRKVCQKFLIDTLDITQKFILYTVTHKIDGFAKSDERGKNVSHNKTPPEILKHVKSFILSLPLLPSHYCRKGSQKLYLQEEIKNITNLY</sequence>
<dbReference type="PANTHER" id="PTHR10773:SF19">
    <property type="match status" value="1"/>
</dbReference>
<evidence type="ECO:0000313" key="3">
    <source>
        <dbReference type="Proteomes" id="UP001153292"/>
    </source>
</evidence>
<feature type="compositionally biased region" description="Basic residues" evidence="1">
    <location>
        <begin position="405"/>
        <end position="414"/>
    </location>
</feature>
<evidence type="ECO:0000313" key="2">
    <source>
        <dbReference type="EMBL" id="CAH2987296.1"/>
    </source>
</evidence>
<feature type="region of interest" description="Disordered" evidence="1">
    <location>
        <begin position="385"/>
        <end position="437"/>
    </location>
</feature>
<name>A0ABN8LBF2_CHISP</name>
<organism evidence="2 3">
    <name type="scientific">Chilo suppressalis</name>
    <name type="common">Asiatic rice borer moth</name>
    <dbReference type="NCBI Taxonomy" id="168631"/>
    <lineage>
        <taxon>Eukaryota</taxon>
        <taxon>Metazoa</taxon>
        <taxon>Ecdysozoa</taxon>
        <taxon>Arthropoda</taxon>
        <taxon>Hexapoda</taxon>
        <taxon>Insecta</taxon>
        <taxon>Pterygota</taxon>
        <taxon>Neoptera</taxon>
        <taxon>Endopterygota</taxon>
        <taxon>Lepidoptera</taxon>
        <taxon>Glossata</taxon>
        <taxon>Ditrysia</taxon>
        <taxon>Pyraloidea</taxon>
        <taxon>Crambidae</taxon>
        <taxon>Crambinae</taxon>
        <taxon>Chilo</taxon>
    </lineage>
</organism>
<dbReference type="Proteomes" id="UP001153292">
    <property type="component" value="Chromosome 25"/>
</dbReference>